<evidence type="ECO:0000313" key="2">
    <source>
        <dbReference type="EMBL" id="KMO38556.1"/>
    </source>
</evidence>
<organism evidence="2 3">
    <name type="scientific">Methylobacterium aquaticum</name>
    <dbReference type="NCBI Taxonomy" id="270351"/>
    <lineage>
        <taxon>Bacteria</taxon>
        <taxon>Pseudomonadati</taxon>
        <taxon>Pseudomonadota</taxon>
        <taxon>Alphaproteobacteria</taxon>
        <taxon>Hyphomicrobiales</taxon>
        <taxon>Methylobacteriaceae</taxon>
        <taxon>Methylobacterium</taxon>
    </lineage>
</organism>
<comment type="caution">
    <text evidence="2">The sequence shown here is derived from an EMBL/GenBank/DDBJ whole genome shotgun (WGS) entry which is preliminary data.</text>
</comment>
<dbReference type="OrthoDB" id="58662at2"/>
<feature type="chain" id="PRO_5005282828" evidence="1">
    <location>
        <begin position="21"/>
        <end position="334"/>
    </location>
</feature>
<gene>
    <name evidence="2" type="ORF">VP06_06085</name>
</gene>
<accession>A0A0J6VHL2</accession>
<protein>
    <submittedName>
        <fullName evidence="2">Uncharacterized protein</fullName>
    </submittedName>
</protein>
<dbReference type="EMBL" id="LABX01000045">
    <property type="protein sequence ID" value="KMO38556.1"/>
    <property type="molecule type" value="Genomic_DNA"/>
</dbReference>
<evidence type="ECO:0000313" key="3">
    <source>
        <dbReference type="Proteomes" id="UP000035929"/>
    </source>
</evidence>
<dbReference type="RefSeq" id="WP_048462932.1">
    <property type="nucleotide sequence ID" value="NZ_JBNTQU010000009.1"/>
</dbReference>
<name>A0A0J6VHL2_9HYPH</name>
<proteinExistence type="predicted"/>
<dbReference type="Proteomes" id="UP000035929">
    <property type="component" value="Unassembled WGS sequence"/>
</dbReference>
<dbReference type="PATRIC" id="fig|270351.6.peg.5747"/>
<keyword evidence="1" id="KW-0732">Signal</keyword>
<reference evidence="2 3" key="1">
    <citation type="submission" date="2015-03" db="EMBL/GenBank/DDBJ databases">
        <title>Genome sequencing of Methylobacterium aquaticum DSM16371 type strain.</title>
        <authorList>
            <person name="Chaudhry V."/>
            <person name="Patil P.B."/>
        </authorList>
    </citation>
    <scope>NUCLEOTIDE SEQUENCE [LARGE SCALE GENOMIC DNA]</scope>
    <source>
        <strain evidence="2 3">DSM 16371</strain>
    </source>
</reference>
<sequence>MSERAVVALSVLLLASPAAAEPRVALLDLPFRVTQLRDAGSEAALAVTTAGLPQLPRKAGPVAVAWGETGAAVLMLSGDRVTAVPLPLDAIEGLTAGETPKGAVPGTRRVLAGPVSAYLSGPSRAADGRPGAAGVTLRERQTVTMSADPKPVPVATATVPPGAGAVFSADTLRPVEIDGALNLLALSERPEGMGLAVIGRQGGVWRVRAETPSEPGPLALAADLPGPMPGAVLVRGEEGRLEHWSLAGGTPARQARSADGKSFSAPGAALGGELVVASRDRTALAYLSLKNLTERTRAALPAPVGAGLAVLGRQVVVALADGRLATVQDGDARP</sequence>
<feature type="signal peptide" evidence="1">
    <location>
        <begin position="1"/>
        <end position="20"/>
    </location>
</feature>
<dbReference type="AlphaFoldDB" id="A0A0J6VHL2"/>
<evidence type="ECO:0000256" key="1">
    <source>
        <dbReference type="SAM" id="SignalP"/>
    </source>
</evidence>